<dbReference type="RefSeq" id="WP_248592763.1">
    <property type="nucleotide sequence ID" value="NZ_BAABEB010000012.1"/>
</dbReference>
<dbReference type="InterPro" id="IPR044855">
    <property type="entry name" value="CoA-Trfase_III_dom3_sf"/>
</dbReference>
<dbReference type="GO" id="GO:0016740">
    <property type="term" value="F:transferase activity"/>
    <property type="evidence" value="ECO:0007669"/>
    <property type="project" value="UniProtKB-KW"/>
</dbReference>
<dbReference type="Gene3D" id="3.40.50.10540">
    <property type="entry name" value="Crotonobetainyl-coa:carnitine coa-transferase, domain 1"/>
    <property type="match status" value="1"/>
</dbReference>
<reference evidence="1 2" key="1">
    <citation type="submission" date="2020-04" db="EMBL/GenBank/DDBJ databases">
        <title>Thermobifida alba genome sequencing and assembly.</title>
        <authorList>
            <person name="Luzics S."/>
            <person name="Horvath B."/>
            <person name="Nagy I."/>
            <person name="Toth A."/>
            <person name="Nagy I."/>
            <person name="Kukolya J."/>
        </authorList>
    </citation>
    <scope>NUCLEOTIDE SEQUENCE [LARGE SCALE GENOMIC DNA]</scope>
    <source>
        <strain evidence="1 2">DSM 43795</strain>
    </source>
</reference>
<name>A0ABY4KYK3_THEAE</name>
<evidence type="ECO:0000313" key="2">
    <source>
        <dbReference type="Proteomes" id="UP000832041"/>
    </source>
</evidence>
<dbReference type="InterPro" id="IPR050509">
    <property type="entry name" value="CoA-transferase_III"/>
</dbReference>
<accession>A0ABY4KYK3</accession>
<organism evidence="1 2">
    <name type="scientific">Thermobifida alba</name>
    <name type="common">Thermomonospora alba</name>
    <dbReference type="NCBI Taxonomy" id="53522"/>
    <lineage>
        <taxon>Bacteria</taxon>
        <taxon>Bacillati</taxon>
        <taxon>Actinomycetota</taxon>
        <taxon>Actinomycetes</taxon>
        <taxon>Streptosporangiales</taxon>
        <taxon>Nocardiopsidaceae</taxon>
        <taxon>Thermobifida</taxon>
    </lineage>
</organism>
<dbReference type="PANTHER" id="PTHR48228">
    <property type="entry name" value="SUCCINYL-COA--D-CITRAMALATE COA-TRANSFERASE"/>
    <property type="match status" value="1"/>
</dbReference>
<dbReference type="InterPro" id="IPR003673">
    <property type="entry name" value="CoA-Trfase_fam_III"/>
</dbReference>
<dbReference type="PANTHER" id="PTHR48228:SF5">
    <property type="entry name" value="ALPHA-METHYLACYL-COA RACEMASE"/>
    <property type="match status" value="1"/>
</dbReference>
<gene>
    <name evidence="1" type="ORF">FOF52_05560</name>
</gene>
<dbReference type="EMBL" id="CP051627">
    <property type="protein sequence ID" value="UPT20505.1"/>
    <property type="molecule type" value="Genomic_DNA"/>
</dbReference>
<dbReference type="Pfam" id="PF02515">
    <property type="entry name" value="CoA_transf_3"/>
    <property type="match status" value="1"/>
</dbReference>
<protein>
    <submittedName>
        <fullName evidence="1">CoA transferase</fullName>
    </submittedName>
</protein>
<dbReference type="InterPro" id="IPR023606">
    <property type="entry name" value="CoA-Trfase_III_dom_1_sf"/>
</dbReference>
<dbReference type="Gene3D" id="3.30.1540.10">
    <property type="entry name" value="formyl-coa transferase, domain 3"/>
    <property type="match status" value="1"/>
</dbReference>
<keyword evidence="1" id="KW-0808">Transferase</keyword>
<evidence type="ECO:0000313" key="1">
    <source>
        <dbReference type="EMBL" id="UPT20505.1"/>
    </source>
</evidence>
<keyword evidence="2" id="KW-1185">Reference proteome</keyword>
<dbReference type="Proteomes" id="UP000832041">
    <property type="component" value="Chromosome"/>
</dbReference>
<sequence length="378" mass="40032">MSSRAPLAGTVVVDISRNVPGPYASLLLARLGAEVITVTGGPTGEALPELSVGKRPVTLNLRSQPGVEALHALVRDADVFLEGFRPGVAERLGAGYAQLSEVNPRLVYCSLTGYGQDGPARERAGHDINYLALTGVLGCLGPPDGPPLPPLNLVADLGGGGLWAVLGILGALLERERTGRGRFVDAAMVDGVLSMMGTWFAAWGTSVLPGRGRGLVGGEAPFYRCYRCADGRYVAVGAIEPKFFAALWRLLDLAGPVPDHLDPDTWPALTETLAARFAERDRDAWAALAESVDACLTPVLEPSEVADHPHMGRRVSVSRAGVDPFPRVDWLGHADPAPRADCTEEVLRRAGLSEEAVAAVRRANADLSGPALRWPPLR</sequence>
<proteinExistence type="predicted"/>
<dbReference type="SUPFAM" id="SSF89796">
    <property type="entry name" value="CoA-transferase family III (CaiB/BaiF)"/>
    <property type="match status" value="1"/>
</dbReference>